<dbReference type="Proteomes" id="UP001172386">
    <property type="component" value="Unassembled WGS sequence"/>
</dbReference>
<reference evidence="1" key="1">
    <citation type="submission" date="2022-10" db="EMBL/GenBank/DDBJ databases">
        <title>Culturing micro-colonial fungi from biological soil crusts in the Mojave desert and describing Neophaeococcomyces mojavensis, and introducing the new genera and species Taxawa tesnikishii.</title>
        <authorList>
            <person name="Kurbessoian T."/>
            <person name="Stajich J.E."/>
        </authorList>
    </citation>
    <scope>NUCLEOTIDE SEQUENCE</scope>
    <source>
        <strain evidence="1">JES_112</strain>
    </source>
</reference>
<dbReference type="EMBL" id="JAPDRQ010000034">
    <property type="protein sequence ID" value="KAJ9660049.1"/>
    <property type="molecule type" value="Genomic_DNA"/>
</dbReference>
<organism evidence="1 2">
    <name type="scientific">Neophaeococcomyces mojaviensis</name>
    <dbReference type="NCBI Taxonomy" id="3383035"/>
    <lineage>
        <taxon>Eukaryota</taxon>
        <taxon>Fungi</taxon>
        <taxon>Dikarya</taxon>
        <taxon>Ascomycota</taxon>
        <taxon>Pezizomycotina</taxon>
        <taxon>Eurotiomycetes</taxon>
        <taxon>Chaetothyriomycetidae</taxon>
        <taxon>Chaetothyriales</taxon>
        <taxon>Chaetothyriales incertae sedis</taxon>
        <taxon>Neophaeococcomyces</taxon>
    </lineage>
</organism>
<name>A0ACC3AD51_9EURO</name>
<proteinExistence type="predicted"/>
<protein>
    <submittedName>
        <fullName evidence="1">Uncharacterized protein</fullName>
    </submittedName>
</protein>
<keyword evidence="2" id="KW-1185">Reference proteome</keyword>
<comment type="caution">
    <text evidence="1">The sequence shown here is derived from an EMBL/GenBank/DDBJ whole genome shotgun (WGS) entry which is preliminary data.</text>
</comment>
<evidence type="ECO:0000313" key="1">
    <source>
        <dbReference type="EMBL" id="KAJ9660049.1"/>
    </source>
</evidence>
<sequence>MSQKPTIVLVPGAWHIAATWNKVTSLLEAQQYKCISVTLPSTTGSPDTTFLDDINAARDAIVGETSQSRDVVVVVHSYGSMVGVSASKGLTGKKAQQDTTTPSSVEVSQSDQPNSGHVIGFIMIATGFVRTGVTFFGGFDGPPPPIWNANYETGFLEITIDPRELFYHDLPKEEGDYWVSKLTKQALKPLTEGGEHAYSAWMDAPIWFLATVEDRGLPFEFQKLLVQGAKDAGADVTMREIVTSHSPMLSRPEETVEFMQDALAYFARK</sequence>
<gene>
    <name evidence="1" type="ORF">H2198_002746</name>
</gene>
<evidence type="ECO:0000313" key="2">
    <source>
        <dbReference type="Proteomes" id="UP001172386"/>
    </source>
</evidence>
<accession>A0ACC3AD51</accession>